<comment type="caution">
    <text evidence="5">The sequence shown here is derived from an EMBL/GenBank/DDBJ whole genome shotgun (WGS) entry which is preliminary data.</text>
</comment>
<dbReference type="EMBL" id="JABWDY010015503">
    <property type="protein sequence ID" value="KAF5196805.1"/>
    <property type="molecule type" value="Genomic_DNA"/>
</dbReference>
<evidence type="ECO:0000313" key="6">
    <source>
        <dbReference type="Proteomes" id="UP000554482"/>
    </source>
</evidence>
<gene>
    <name evidence="5" type="ORF">FRX31_013610</name>
</gene>
<dbReference type="GO" id="GO:0000166">
    <property type="term" value="F:nucleotide binding"/>
    <property type="evidence" value="ECO:0007669"/>
    <property type="project" value="UniProtKB-KW"/>
</dbReference>
<feature type="domain" description="Disease resistance N-terminal" evidence="4">
    <location>
        <begin position="12"/>
        <end position="89"/>
    </location>
</feature>
<accession>A0A7J6WK13</accession>
<dbReference type="CDD" id="cd14798">
    <property type="entry name" value="RX-CC_like"/>
    <property type="match status" value="1"/>
</dbReference>
<evidence type="ECO:0000259" key="4">
    <source>
        <dbReference type="Pfam" id="PF18052"/>
    </source>
</evidence>
<dbReference type="Pfam" id="PF18052">
    <property type="entry name" value="Rx_N"/>
    <property type="match status" value="1"/>
</dbReference>
<dbReference type="Gene3D" id="1.20.5.4130">
    <property type="match status" value="1"/>
</dbReference>
<evidence type="ECO:0000256" key="3">
    <source>
        <dbReference type="ARBA" id="ARBA00022821"/>
    </source>
</evidence>
<dbReference type="PANTHER" id="PTHR19338:SF37">
    <property type="entry name" value="DISEASE RESISTANCE PROTEIN RGA4"/>
    <property type="match status" value="1"/>
</dbReference>
<keyword evidence="3" id="KW-0611">Plant defense</keyword>
<keyword evidence="6" id="KW-1185">Reference proteome</keyword>
<dbReference type="InterPro" id="IPR041118">
    <property type="entry name" value="Rx_N"/>
</dbReference>
<sequence length="142" mass="16496">MSFRNYSMTDAIISVVVEQLTSFVQQEVKLVLSVCKDVNSLKPTLQILQAVLRDAETRQIKEEAVRLWLGKLKAIVYDAEDVLDEWNTRNHYSLIHGFGDDDVHLHKKLIIAELGYYWYLYASNVVKLKHSLNTTLYLLILR</sequence>
<dbReference type="GO" id="GO:0006952">
    <property type="term" value="P:defense response"/>
    <property type="evidence" value="ECO:0007669"/>
    <property type="project" value="UniProtKB-KW"/>
</dbReference>
<dbReference type="PANTHER" id="PTHR19338">
    <property type="entry name" value="TRANSLOCASE OF INNER MITOCHONDRIAL MEMBRANE 13 HOMOLOG"/>
    <property type="match status" value="1"/>
</dbReference>
<dbReference type="InterPro" id="IPR038005">
    <property type="entry name" value="RX-like_CC"/>
</dbReference>
<reference evidence="5 6" key="1">
    <citation type="submission" date="2020-06" db="EMBL/GenBank/DDBJ databases">
        <title>Transcriptomic and genomic resources for Thalictrum thalictroides and T. hernandezii: Facilitating candidate gene discovery in an emerging model plant lineage.</title>
        <authorList>
            <person name="Arias T."/>
            <person name="Riano-Pachon D.M."/>
            <person name="Di Stilio V.S."/>
        </authorList>
    </citation>
    <scope>NUCLEOTIDE SEQUENCE [LARGE SCALE GENOMIC DNA]</scope>
    <source>
        <strain evidence="6">cv. WT478/WT964</strain>
        <tissue evidence="5">Leaves</tissue>
    </source>
</reference>
<keyword evidence="2" id="KW-0547">Nucleotide-binding</keyword>
<name>A0A7J6WK13_THATH</name>
<protein>
    <recommendedName>
        <fullName evidence="4">Disease resistance N-terminal domain-containing protein</fullName>
    </recommendedName>
</protein>
<keyword evidence="1" id="KW-0677">Repeat</keyword>
<dbReference type="AlphaFoldDB" id="A0A7J6WK13"/>
<evidence type="ECO:0000256" key="1">
    <source>
        <dbReference type="ARBA" id="ARBA00022737"/>
    </source>
</evidence>
<dbReference type="OrthoDB" id="688937at2759"/>
<dbReference type="Proteomes" id="UP000554482">
    <property type="component" value="Unassembled WGS sequence"/>
</dbReference>
<evidence type="ECO:0000313" key="5">
    <source>
        <dbReference type="EMBL" id="KAF5196805.1"/>
    </source>
</evidence>
<proteinExistence type="predicted"/>
<organism evidence="5 6">
    <name type="scientific">Thalictrum thalictroides</name>
    <name type="common">Rue-anemone</name>
    <name type="synonym">Anemone thalictroides</name>
    <dbReference type="NCBI Taxonomy" id="46969"/>
    <lineage>
        <taxon>Eukaryota</taxon>
        <taxon>Viridiplantae</taxon>
        <taxon>Streptophyta</taxon>
        <taxon>Embryophyta</taxon>
        <taxon>Tracheophyta</taxon>
        <taxon>Spermatophyta</taxon>
        <taxon>Magnoliopsida</taxon>
        <taxon>Ranunculales</taxon>
        <taxon>Ranunculaceae</taxon>
        <taxon>Thalictroideae</taxon>
        <taxon>Thalictrum</taxon>
    </lineage>
</organism>
<evidence type="ECO:0000256" key="2">
    <source>
        <dbReference type="ARBA" id="ARBA00022741"/>
    </source>
</evidence>